<evidence type="ECO:0000313" key="1">
    <source>
        <dbReference type="EMBL" id="EXJ70703.1"/>
    </source>
</evidence>
<dbReference type="Proteomes" id="UP000019471">
    <property type="component" value="Unassembled WGS sequence"/>
</dbReference>
<dbReference type="EMBL" id="AMGX01000008">
    <property type="protein sequence ID" value="EXJ70703.1"/>
    <property type="molecule type" value="Genomic_DNA"/>
</dbReference>
<dbReference type="RefSeq" id="XP_007744482.1">
    <property type="nucleotide sequence ID" value="XM_007746292.1"/>
</dbReference>
<name>W9WRZ2_9EURO</name>
<dbReference type="HOGENOM" id="CLU_2291404_0_0_1"/>
<sequence length="101" mass="11251">MPPKRITVQPARRSQPKGWFGQMYHTLTSEENASVVISVAMFGTAPKYTSVVKSLSASRYAKKARITPDQAEQHCRLMNRASAAAVAFFNSEWSEMLLPGF</sequence>
<accession>W9WRZ2</accession>
<evidence type="ECO:0000313" key="2">
    <source>
        <dbReference type="Proteomes" id="UP000019471"/>
    </source>
</evidence>
<keyword evidence="2" id="KW-1185">Reference proteome</keyword>
<proteinExistence type="predicted"/>
<dbReference type="OrthoDB" id="5403997at2759"/>
<dbReference type="AlphaFoldDB" id="W9WRZ2"/>
<dbReference type="eggNOG" id="ENOG502SY3V">
    <property type="taxonomic scope" value="Eukaryota"/>
</dbReference>
<reference evidence="1 2" key="1">
    <citation type="submission" date="2013-03" db="EMBL/GenBank/DDBJ databases">
        <title>The Genome Sequence of Cladophialophora psammophila CBS 110553.</title>
        <authorList>
            <consortium name="The Broad Institute Genomics Platform"/>
            <person name="Cuomo C."/>
            <person name="de Hoog S."/>
            <person name="Gorbushina A."/>
            <person name="Walker B."/>
            <person name="Young S.K."/>
            <person name="Zeng Q."/>
            <person name="Gargeya S."/>
            <person name="Fitzgerald M."/>
            <person name="Haas B."/>
            <person name="Abouelleil A."/>
            <person name="Allen A.W."/>
            <person name="Alvarado L."/>
            <person name="Arachchi H.M."/>
            <person name="Berlin A.M."/>
            <person name="Chapman S.B."/>
            <person name="Gainer-Dewar J."/>
            <person name="Goldberg J."/>
            <person name="Griggs A."/>
            <person name="Gujja S."/>
            <person name="Hansen M."/>
            <person name="Howarth C."/>
            <person name="Imamovic A."/>
            <person name="Ireland A."/>
            <person name="Larimer J."/>
            <person name="McCowan C."/>
            <person name="Murphy C."/>
            <person name="Pearson M."/>
            <person name="Poon T.W."/>
            <person name="Priest M."/>
            <person name="Roberts A."/>
            <person name="Saif S."/>
            <person name="Shea T."/>
            <person name="Sisk P."/>
            <person name="Sykes S."/>
            <person name="Wortman J."/>
            <person name="Nusbaum C."/>
            <person name="Birren B."/>
        </authorList>
    </citation>
    <scope>NUCLEOTIDE SEQUENCE [LARGE SCALE GENOMIC DNA]</scope>
    <source>
        <strain evidence="1 2">CBS 110553</strain>
    </source>
</reference>
<gene>
    <name evidence="1" type="ORF">A1O5_05693</name>
</gene>
<organism evidence="1 2">
    <name type="scientific">Cladophialophora psammophila CBS 110553</name>
    <dbReference type="NCBI Taxonomy" id="1182543"/>
    <lineage>
        <taxon>Eukaryota</taxon>
        <taxon>Fungi</taxon>
        <taxon>Dikarya</taxon>
        <taxon>Ascomycota</taxon>
        <taxon>Pezizomycotina</taxon>
        <taxon>Eurotiomycetes</taxon>
        <taxon>Chaetothyriomycetidae</taxon>
        <taxon>Chaetothyriales</taxon>
        <taxon>Herpotrichiellaceae</taxon>
        <taxon>Cladophialophora</taxon>
    </lineage>
</organism>
<comment type="caution">
    <text evidence="1">The sequence shown here is derived from an EMBL/GenBank/DDBJ whole genome shotgun (WGS) entry which is preliminary data.</text>
</comment>
<protein>
    <submittedName>
        <fullName evidence="1">Uncharacterized protein</fullName>
    </submittedName>
</protein>
<dbReference type="GeneID" id="19190409"/>